<dbReference type="InterPro" id="IPR055227">
    <property type="entry name" value="HRQ1_WHD"/>
</dbReference>
<gene>
    <name evidence="5" type="ORF">FE782_21030</name>
</gene>
<evidence type="ECO:0000259" key="3">
    <source>
        <dbReference type="PROSITE" id="PS51192"/>
    </source>
</evidence>
<evidence type="ECO:0000256" key="1">
    <source>
        <dbReference type="ARBA" id="ARBA00022741"/>
    </source>
</evidence>
<evidence type="ECO:0000256" key="2">
    <source>
        <dbReference type="ARBA" id="ARBA00022840"/>
    </source>
</evidence>
<feature type="domain" description="Helicase C-terminal" evidence="4">
    <location>
        <begin position="288"/>
        <end position="439"/>
    </location>
</feature>
<dbReference type="AlphaFoldDB" id="A0A5R9G2V2"/>
<keyword evidence="6" id="KW-1185">Reference proteome</keyword>
<dbReference type="PANTHER" id="PTHR47957:SF3">
    <property type="entry name" value="ATP-DEPENDENT HELICASE HRQ1"/>
    <property type="match status" value="1"/>
</dbReference>
<name>A0A5R9G2V2_9BACL</name>
<dbReference type="GO" id="GO:0005524">
    <property type="term" value="F:ATP binding"/>
    <property type="evidence" value="ECO:0007669"/>
    <property type="project" value="UniProtKB-KW"/>
</dbReference>
<dbReference type="Proteomes" id="UP000309676">
    <property type="component" value="Unassembled WGS sequence"/>
</dbReference>
<dbReference type="RefSeq" id="WP_138196307.1">
    <property type="nucleotide sequence ID" value="NZ_VCIW01000016.1"/>
</dbReference>
<proteinExistence type="predicted"/>
<dbReference type="GO" id="GO:0036297">
    <property type="term" value="P:interstrand cross-link repair"/>
    <property type="evidence" value="ECO:0007669"/>
    <property type="project" value="TreeGrafter"/>
</dbReference>
<reference evidence="5 6" key="1">
    <citation type="submission" date="2019-05" db="EMBL/GenBank/DDBJ databases">
        <authorList>
            <person name="Narsing Rao M.P."/>
            <person name="Li W.J."/>
        </authorList>
    </citation>
    <scope>NUCLEOTIDE SEQUENCE [LARGE SCALE GENOMIC DNA]</scope>
    <source>
        <strain evidence="5 6">SYSU_K30003</strain>
    </source>
</reference>
<dbReference type="OrthoDB" id="143059at2"/>
<dbReference type="Pfam" id="PF00271">
    <property type="entry name" value="Helicase_C"/>
    <property type="match status" value="1"/>
</dbReference>
<dbReference type="Gene3D" id="3.40.50.300">
    <property type="entry name" value="P-loop containing nucleotide triphosphate hydrolases"/>
    <property type="match status" value="2"/>
</dbReference>
<dbReference type="Pfam" id="PF09369">
    <property type="entry name" value="MZB"/>
    <property type="match status" value="1"/>
</dbReference>
<keyword evidence="5" id="KW-0347">Helicase</keyword>
<dbReference type="Pfam" id="PF00270">
    <property type="entry name" value="DEAD"/>
    <property type="match status" value="1"/>
</dbReference>
<protein>
    <submittedName>
        <fullName evidence="5">DEAD/DEAH box helicase</fullName>
    </submittedName>
</protein>
<evidence type="ECO:0000313" key="6">
    <source>
        <dbReference type="Proteomes" id="UP000309676"/>
    </source>
</evidence>
<dbReference type="GO" id="GO:0043138">
    <property type="term" value="F:3'-5' DNA helicase activity"/>
    <property type="evidence" value="ECO:0007669"/>
    <property type="project" value="TreeGrafter"/>
</dbReference>
<dbReference type="PROSITE" id="PS51192">
    <property type="entry name" value="HELICASE_ATP_BIND_1"/>
    <property type="match status" value="1"/>
</dbReference>
<dbReference type="InterPro" id="IPR027417">
    <property type="entry name" value="P-loop_NTPase"/>
</dbReference>
<dbReference type="PANTHER" id="PTHR47957">
    <property type="entry name" value="ATP-DEPENDENT HELICASE HRQ1"/>
    <property type="match status" value="1"/>
</dbReference>
<dbReference type="CDD" id="cd17923">
    <property type="entry name" value="DEXHc_Hrq1-like"/>
    <property type="match status" value="1"/>
</dbReference>
<feature type="domain" description="Helicase ATP-binding" evidence="3">
    <location>
        <begin position="72"/>
        <end position="252"/>
    </location>
</feature>
<dbReference type="InterPro" id="IPR014001">
    <property type="entry name" value="Helicase_ATP-bd"/>
</dbReference>
<evidence type="ECO:0000313" key="5">
    <source>
        <dbReference type="EMBL" id="TLS50161.1"/>
    </source>
</evidence>
<dbReference type="SUPFAM" id="SSF52540">
    <property type="entry name" value="P-loop containing nucleoside triphosphate hydrolases"/>
    <property type="match status" value="2"/>
</dbReference>
<comment type="caution">
    <text evidence="5">The sequence shown here is derived from an EMBL/GenBank/DDBJ whole genome shotgun (WGS) entry which is preliminary data.</text>
</comment>
<dbReference type="InterPro" id="IPR011545">
    <property type="entry name" value="DEAD/DEAH_box_helicase_dom"/>
</dbReference>
<dbReference type="SMART" id="SM00487">
    <property type="entry name" value="DEXDc"/>
    <property type="match status" value="1"/>
</dbReference>
<organism evidence="5 6">
    <name type="scientific">Paenibacillus antri</name>
    <dbReference type="NCBI Taxonomy" id="2582848"/>
    <lineage>
        <taxon>Bacteria</taxon>
        <taxon>Bacillati</taxon>
        <taxon>Bacillota</taxon>
        <taxon>Bacilli</taxon>
        <taxon>Bacillales</taxon>
        <taxon>Paenibacillaceae</taxon>
        <taxon>Paenibacillus</taxon>
    </lineage>
</organism>
<dbReference type="Pfam" id="PF22982">
    <property type="entry name" value="WHD_HRQ1"/>
    <property type="match status" value="1"/>
</dbReference>
<keyword evidence="1" id="KW-0547">Nucleotide-binding</keyword>
<keyword evidence="2" id="KW-0067">ATP-binding</keyword>
<dbReference type="GO" id="GO:0006289">
    <property type="term" value="P:nucleotide-excision repair"/>
    <property type="evidence" value="ECO:0007669"/>
    <property type="project" value="TreeGrafter"/>
</dbReference>
<sequence>MNRLTGKVSSMEELLELIRSKKEILENVTEWRTLPPREAKFSDFPTELRPEIRAALEAKGITKLYTHQASAFREIAAGRHVVTVTPTASGKTMTYNLPVMQQLLEDDSSRALYLFPTKALAQDQVAELQETVERMGVEIKAHTYDGDTPPTVRTAIRNAGHIVVTNPDMLHSAILPHHTKWVKLFENVKFIVIDEVHSYRGVFGSHVANVIRRLKRICKFYGSNPQFICASATIANPKEHAEKLIGESVALVDDNGAPAGEKHFVFYNPPVVNRQLGIRKSSVLESQRLAALLLKQGIQTIVFARSRVRVELLLTYLQDLVKNELGTKSIRGYRGGYLPKQRREIERGLRSGDIRGVVSTNALELGIDIGQLQACVLNGFPGTIASTWQQSGRAGRRHETAVTFLVASSNPLDQYVIQNPDFFFERSPEQARIHPDNLLILLDHVKCAAYELPFQQGDTFGEERLEDLLEFLVEERVLHRNGGKYYWMEQHFPANNISLRTAAQENIIIVDMTKPEHKVIGEVDRFSAQTLVHEEAIYIHEGVQFQVEKLDYEEKKAYVREVDVDYYTDANLAVDLKILHADRERSGGAGHTTNYGEVTVNARATIFKKIKLRTHENIGAGPIHLPEEELHTSSYWITLADELGGFRSANDLQYALLGLANVMIHIAPLYLMCDPFDIRVVPQVKAVQSKLPTIFFYDRYPGGVGLSERLYESHRELLAEARRIISGCSCLSGCPACVGPIEEVGLLGKSLALELVDRLAADV</sequence>
<dbReference type="GO" id="GO:0003676">
    <property type="term" value="F:nucleic acid binding"/>
    <property type="evidence" value="ECO:0007669"/>
    <property type="project" value="InterPro"/>
</dbReference>
<dbReference type="SMART" id="SM00490">
    <property type="entry name" value="HELICc"/>
    <property type="match status" value="1"/>
</dbReference>
<accession>A0A5R9G2V2</accession>
<dbReference type="PROSITE" id="PS51194">
    <property type="entry name" value="HELICASE_CTER"/>
    <property type="match status" value="1"/>
</dbReference>
<evidence type="ECO:0000259" key="4">
    <source>
        <dbReference type="PROSITE" id="PS51194"/>
    </source>
</evidence>
<dbReference type="InterPro" id="IPR018973">
    <property type="entry name" value="MZB"/>
</dbReference>
<dbReference type="CDD" id="cd18797">
    <property type="entry name" value="SF2_C_Hrq"/>
    <property type="match status" value="1"/>
</dbReference>
<keyword evidence="5" id="KW-0378">Hydrolase</keyword>
<dbReference type="InterPro" id="IPR001650">
    <property type="entry name" value="Helicase_C-like"/>
</dbReference>
<dbReference type="EMBL" id="VCIW01000016">
    <property type="protein sequence ID" value="TLS50161.1"/>
    <property type="molecule type" value="Genomic_DNA"/>
</dbReference>